<dbReference type="AlphaFoldDB" id="A0A1W9ZDI1"/>
<keyword evidence="1" id="KW-1133">Transmembrane helix</keyword>
<evidence type="ECO:0000256" key="1">
    <source>
        <dbReference type="SAM" id="Phobius"/>
    </source>
</evidence>
<dbReference type="RefSeq" id="WP_083065391.1">
    <property type="nucleotide sequence ID" value="NZ_MVHG01000041.1"/>
</dbReference>
<sequence length="174" mass="19578">MWPPTDEQIQAMPPQERRDLIRRLERPVSERIDPATRRARVRVMVAGSLALIPWMVYLWATLPVRHLVTNWPFTWVGFDSLLIALVAATAYLGARRRIVLTAFATAVMLICDAWFDVTTAGPHDVSVSVVTAVCAEVPLAGLLILGTVRLMRTMASRLCLLTPDMYLWQLELPV</sequence>
<keyword evidence="1" id="KW-0472">Membrane</keyword>
<keyword evidence="3" id="KW-1185">Reference proteome</keyword>
<feature type="transmembrane region" description="Helical" evidence="1">
    <location>
        <begin position="127"/>
        <end position="148"/>
    </location>
</feature>
<name>A0A1W9ZDI1_MYCAI</name>
<feature type="transmembrane region" description="Helical" evidence="1">
    <location>
        <begin position="72"/>
        <end position="91"/>
    </location>
</feature>
<organism evidence="2 3">
    <name type="scientific">Mycobacterium arosiense ATCC BAA-1401 = DSM 45069</name>
    <dbReference type="NCBI Taxonomy" id="1265311"/>
    <lineage>
        <taxon>Bacteria</taxon>
        <taxon>Bacillati</taxon>
        <taxon>Actinomycetota</taxon>
        <taxon>Actinomycetes</taxon>
        <taxon>Mycobacteriales</taxon>
        <taxon>Mycobacteriaceae</taxon>
        <taxon>Mycobacterium</taxon>
        <taxon>Mycobacterium avium complex (MAC)</taxon>
    </lineage>
</organism>
<gene>
    <name evidence="2" type="ORF">BST14_16380</name>
</gene>
<dbReference type="EMBL" id="MVHG01000041">
    <property type="protein sequence ID" value="ORA12730.1"/>
    <property type="molecule type" value="Genomic_DNA"/>
</dbReference>
<accession>A0A1W9ZDI1</accession>
<proteinExistence type="predicted"/>
<comment type="caution">
    <text evidence="2">The sequence shown here is derived from an EMBL/GenBank/DDBJ whole genome shotgun (WGS) entry which is preliminary data.</text>
</comment>
<protein>
    <submittedName>
        <fullName evidence="2">Uncharacterized protein</fullName>
    </submittedName>
</protein>
<dbReference type="OrthoDB" id="4948328at2"/>
<reference evidence="2 3" key="1">
    <citation type="submission" date="2016-12" db="EMBL/GenBank/DDBJ databases">
        <title>The new phylogeny of genus Mycobacterium.</title>
        <authorList>
            <person name="Tortoli E."/>
            <person name="Trovato A."/>
            <person name="Cirillo D.M."/>
        </authorList>
    </citation>
    <scope>NUCLEOTIDE SEQUENCE [LARGE SCALE GENOMIC DNA]</scope>
    <source>
        <strain evidence="2 3">DSM 45069</strain>
    </source>
</reference>
<feature type="transmembrane region" description="Helical" evidence="1">
    <location>
        <begin position="98"/>
        <end position="115"/>
    </location>
</feature>
<evidence type="ECO:0000313" key="3">
    <source>
        <dbReference type="Proteomes" id="UP000192707"/>
    </source>
</evidence>
<evidence type="ECO:0000313" key="2">
    <source>
        <dbReference type="EMBL" id="ORA12730.1"/>
    </source>
</evidence>
<dbReference type="Proteomes" id="UP000192707">
    <property type="component" value="Unassembled WGS sequence"/>
</dbReference>
<keyword evidence="1" id="KW-0812">Transmembrane</keyword>
<feature type="transmembrane region" description="Helical" evidence="1">
    <location>
        <begin position="41"/>
        <end position="60"/>
    </location>
</feature>